<dbReference type="PANTHER" id="PTHR13370:SF3">
    <property type="entry name" value="TRNA (GUANINE(10)-N2)-METHYLTRANSFERASE HOMOLOG"/>
    <property type="match status" value="1"/>
</dbReference>
<dbReference type="AlphaFoldDB" id="A0A1G4JY96"/>
<keyword evidence="5 10" id="KW-0808">Transferase</keyword>
<dbReference type="GO" id="GO:0005737">
    <property type="term" value="C:cytoplasm"/>
    <property type="evidence" value="ECO:0007669"/>
    <property type="project" value="UniProtKB-SubCell"/>
</dbReference>
<keyword evidence="14" id="KW-1185">Reference proteome</keyword>
<gene>
    <name evidence="13" type="ORF">LAME_0F15126G</name>
</gene>
<dbReference type="InterPro" id="IPR059073">
    <property type="entry name" value="TRMT11_N"/>
</dbReference>
<keyword evidence="2" id="KW-0963">Cytoplasm</keyword>
<evidence type="ECO:0000256" key="10">
    <source>
        <dbReference type="PROSITE-ProRule" id="PRU00959"/>
    </source>
</evidence>
<evidence type="ECO:0000256" key="5">
    <source>
        <dbReference type="ARBA" id="ARBA00022679"/>
    </source>
</evidence>
<dbReference type="GO" id="GO:0000049">
    <property type="term" value="F:tRNA binding"/>
    <property type="evidence" value="ECO:0007669"/>
    <property type="project" value="UniProtKB-UniRule"/>
</dbReference>
<dbReference type="InterPro" id="IPR002052">
    <property type="entry name" value="DNA_methylase_N6_adenine_CS"/>
</dbReference>
<dbReference type="FunFam" id="3.40.50.150:FF:000260">
    <property type="entry name" value="RNA methylase family protein"/>
    <property type="match status" value="1"/>
</dbReference>
<comment type="subcellular location">
    <subcellularLocation>
        <location evidence="1">Cytoplasm</location>
    </subcellularLocation>
</comment>
<evidence type="ECO:0000256" key="2">
    <source>
        <dbReference type="ARBA" id="ARBA00022490"/>
    </source>
</evidence>
<evidence type="ECO:0000256" key="8">
    <source>
        <dbReference type="ARBA" id="ARBA00022884"/>
    </source>
</evidence>
<evidence type="ECO:0000259" key="11">
    <source>
        <dbReference type="Pfam" id="PF01170"/>
    </source>
</evidence>
<dbReference type="Pfam" id="PF01170">
    <property type="entry name" value="UPF0020"/>
    <property type="match status" value="1"/>
</dbReference>
<dbReference type="PROSITE" id="PS51627">
    <property type="entry name" value="SAM_MT_TRM11"/>
    <property type="match status" value="1"/>
</dbReference>
<dbReference type="Proteomes" id="UP000191144">
    <property type="component" value="Chromosome F"/>
</dbReference>
<dbReference type="InterPro" id="IPR000241">
    <property type="entry name" value="RlmKL-like_Mtase"/>
</dbReference>
<dbReference type="GO" id="GO:0008033">
    <property type="term" value="P:tRNA processing"/>
    <property type="evidence" value="ECO:0007669"/>
    <property type="project" value="UniProtKB-UniRule"/>
</dbReference>
<dbReference type="GO" id="GO:0043527">
    <property type="term" value="C:tRNA methyltransferase complex"/>
    <property type="evidence" value="ECO:0007669"/>
    <property type="project" value="UniProtKB-ARBA"/>
</dbReference>
<dbReference type="PIRSF" id="PIRSF017259">
    <property type="entry name" value="tRNA_mtfrase_TRM11"/>
    <property type="match status" value="1"/>
</dbReference>
<evidence type="ECO:0000256" key="9">
    <source>
        <dbReference type="ARBA" id="ARBA00066937"/>
    </source>
</evidence>
<dbReference type="PROSITE" id="PS00092">
    <property type="entry name" value="N6_MTASE"/>
    <property type="match status" value="1"/>
</dbReference>
<dbReference type="EC" id="2.1.1.214" evidence="9"/>
<dbReference type="EMBL" id="LT598477">
    <property type="protein sequence ID" value="SCU96157.1"/>
    <property type="molecule type" value="Genomic_DNA"/>
</dbReference>
<dbReference type="InterPro" id="IPR029063">
    <property type="entry name" value="SAM-dependent_MTases_sf"/>
</dbReference>
<protein>
    <recommendedName>
        <fullName evidence="9">tRNA (guanine(10)-N(2))-methyltransferase</fullName>
        <ecNumber evidence="9">2.1.1.214</ecNumber>
    </recommendedName>
</protein>
<keyword evidence="4 10" id="KW-0489">Methyltransferase</keyword>
<evidence type="ECO:0000256" key="1">
    <source>
        <dbReference type="ARBA" id="ARBA00004496"/>
    </source>
</evidence>
<organism evidence="13 14">
    <name type="scientific">Lachancea meyersii CBS 8951</name>
    <dbReference type="NCBI Taxonomy" id="1266667"/>
    <lineage>
        <taxon>Eukaryota</taxon>
        <taxon>Fungi</taxon>
        <taxon>Dikarya</taxon>
        <taxon>Ascomycota</taxon>
        <taxon>Saccharomycotina</taxon>
        <taxon>Saccharomycetes</taxon>
        <taxon>Saccharomycetales</taxon>
        <taxon>Saccharomycetaceae</taxon>
        <taxon>Lachancea</taxon>
    </lineage>
</organism>
<dbReference type="PANTHER" id="PTHR13370">
    <property type="entry name" value="RNA METHYLASE-RELATED"/>
    <property type="match status" value="1"/>
</dbReference>
<comment type="similarity">
    <text evidence="10">Belongs to the class I-like SAM-binding methyltransferase superfamily. TRM11 methyltransferase family.</text>
</comment>
<evidence type="ECO:0000256" key="7">
    <source>
        <dbReference type="ARBA" id="ARBA00022694"/>
    </source>
</evidence>
<evidence type="ECO:0000313" key="13">
    <source>
        <dbReference type="EMBL" id="SCU96157.1"/>
    </source>
</evidence>
<keyword evidence="6 10" id="KW-0949">S-adenosyl-L-methionine</keyword>
<keyword evidence="8 10" id="KW-0694">RNA-binding</keyword>
<evidence type="ECO:0000313" key="14">
    <source>
        <dbReference type="Proteomes" id="UP000191144"/>
    </source>
</evidence>
<sequence length="437" mass="50524">MVQKYLVFMVQVHLNFRLAELDSLADLHGIKTVDFTQYQRDSPFFIVELENDEQARKWISRSILTRAIYEYWGQGENYNQLHESVQQNPRFPQFLQEYRNTSFKFEFDSFGGSSSGKVNRVACIESFKYLDFQGPIRMKNPEQIFTVIEEYEPLNDNQAGETPLRLFFGREVQRSDRLRGALEKYDLKKRPYKGTTSFEAELSLVSANIAQVKPGTVMYDPFAGTGSFLTAGGHYQAIVIGSDIDGRMIRGKGTQTIKANFKKYNDSLQFLDVLTMDFTHNALRSDLLIDTILCDPPYGIRESIKVLGAKDPERFVGKENVEINGQKAYLMRDYIPTKKPYSLDALLDDLLHFAAERLPSNGRLAFWMPVANDENIETIIPLHANLELKYNCVQEFNKWSRRLLVYINRGSDFNGPQNVGLERSKERFRDRYFNGFN</sequence>
<accession>A0A1G4JY96</accession>
<feature type="domain" description="Ribosomal RNA large subunit methyltransferase K/L-like methyltransferase" evidence="11">
    <location>
        <begin position="189"/>
        <end position="301"/>
    </location>
</feature>
<dbReference type="OrthoDB" id="296065at2759"/>
<keyword evidence="7 10" id="KW-0819">tRNA processing</keyword>
<reference evidence="14" key="1">
    <citation type="submission" date="2016-03" db="EMBL/GenBank/DDBJ databases">
        <authorList>
            <person name="Devillers Hugo."/>
        </authorList>
    </citation>
    <scope>NUCLEOTIDE SEQUENCE [LARGE SCALE GENOMIC DNA]</scope>
</reference>
<dbReference type="Pfam" id="PF25904">
    <property type="entry name" value="Tmrp11_N"/>
    <property type="match status" value="1"/>
</dbReference>
<dbReference type="GO" id="GO:0160102">
    <property type="term" value="F:tRNA (guanine(10)-N2)-methyltransferase activity"/>
    <property type="evidence" value="ECO:0007669"/>
    <property type="project" value="UniProtKB-EC"/>
</dbReference>
<dbReference type="InterPro" id="IPR016691">
    <property type="entry name" value="TRMT11"/>
</dbReference>
<dbReference type="SUPFAM" id="SSF53335">
    <property type="entry name" value="S-adenosyl-L-methionine-dependent methyltransferases"/>
    <property type="match status" value="1"/>
</dbReference>
<proteinExistence type="inferred from homology"/>
<evidence type="ECO:0000256" key="6">
    <source>
        <dbReference type="ARBA" id="ARBA00022691"/>
    </source>
</evidence>
<evidence type="ECO:0000259" key="12">
    <source>
        <dbReference type="Pfam" id="PF25904"/>
    </source>
</evidence>
<evidence type="ECO:0000256" key="3">
    <source>
        <dbReference type="ARBA" id="ARBA00022555"/>
    </source>
</evidence>
<keyword evidence="3 10" id="KW-0820">tRNA-binding</keyword>
<evidence type="ECO:0000256" key="4">
    <source>
        <dbReference type="ARBA" id="ARBA00022603"/>
    </source>
</evidence>
<dbReference type="GO" id="GO:0032259">
    <property type="term" value="P:methylation"/>
    <property type="evidence" value="ECO:0007669"/>
    <property type="project" value="UniProtKB-UniRule"/>
</dbReference>
<name>A0A1G4JY96_9SACH</name>
<dbReference type="Gene3D" id="3.40.50.150">
    <property type="entry name" value="Vaccinia Virus protein VP39"/>
    <property type="match status" value="1"/>
</dbReference>
<feature type="domain" description="tRNA (guanine(10)-N(2))-methyltransferase TRMT11 N-terminal" evidence="12">
    <location>
        <begin position="4"/>
        <end position="177"/>
    </location>
</feature>